<dbReference type="PANTHER" id="PTHR39069:SF8">
    <property type="entry name" value="FI17111P1"/>
    <property type="match status" value="1"/>
</dbReference>
<organism evidence="1 2">
    <name type="scientific">Folsomia candida</name>
    <name type="common">Springtail</name>
    <dbReference type="NCBI Taxonomy" id="158441"/>
    <lineage>
        <taxon>Eukaryota</taxon>
        <taxon>Metazoa</taxon>
        <taxon>Ecdysozoa</taxon>
        <taxon>Arthropoda</taxon>
        <taxon>Hexapoda</taxon>
        <taxon>Collembola</taxon>
        <taxon>Entomobryomorpha</taxon>
        <taxon>Isotomoidea</taxon>
        <taxon>Isotomidae</taxon>
        <taxon>Proisotominae</taxon>
        <taxon>Folsomia</taxon>
    </lineage>
</organism>
<dbReference type="PANTHER" id="PTHR39069">
    <property type="entry name" value="ECDYSONE-INDUCIBLE GENE E1, ISOFORM A"/>
    <property type="match status" value="1"/>
</dbReference>
<evidence type="ECO:0000313" key="2">
    <source>
        <dbReference type="Proteomes" id="UP000198287"/>
    </source>
</evidence>
<reference evidence="1 2" key="1">
    <citation type="submission" date="2015-12" db="EMBL/GenBank/DDBJ databases">
        <title>The genome of Folsomia candida.</title>
        <authorList>
            <person name="Faddeeva A."/>
            <person name="Derks M.F."/>
            <person name="Anvar Y."/>
            <person name="Smit S."/>
            <person name="Van Straalen N."/>
            <person name="Roelofs D."/>
        </authorList>
    </citation>
    <scope>NUCLEOTIDE SEQUENCE [LARGE SCALE GENOMIC DNA]</scope>
    <source>
        <strain evidence="1 2">VU population</strain>
        <tissue evidence="1">Whole body</tissue>
    </source>
</reference>
<dbReference type="Proteomes" id="UP000198287">
    <property type="component" value="Unassembled WGS sequence"/>
</dbReference>
<evidence type="ECO:0000313" key="1">
    <source>
        <dbReference type="EMBL" id="OXA49016.1"/>
    </source>
</evidence>
<dbReference type="AlphaFoldDB" id="A0A226DXR8"/>
<proteinExistence type="predicted"/>
<dbReference type="OrthoDB" id="6343957at2759"/>
<accession>A0A226DXR8</accession>
<comment type="caution">
    <text evidence="1">The sequence shown here is derived from an EMBL/GenBank/DDBJ whole genome shotgun (WGS) entry which is preliminary data.</text>
</comment>
<keyword evidence="2" id="KW-1185">Reference proteome</keyword>
<keyword evidence="1" id="KW-0675">Receptor</keyword>
<protein>
    <submittedName>
        <fullName evidence="1">Scavenger receptor class F member 1</fullName>
    </submittedName>
</protein>
<gene>
    <name evidence="1" type="ORF">Fcan01_16569</name>
</gene>
<dbReference type="EMBL" id="LNIX01000011">
    <property type="protein sequence ID" value="OXA49016.1"/>
    <property type="molecule type" value="Genomic_DNA"/>
</dbReference>
<name>A0A226DXR8_FOLCA</name>
<sequence>MAMANQWRKETIIQYPLRTWCFLSRPPLMLFRKTLQLDCSFSATGTKILLKYRLFHKAGTLFECLTSSPLQTISHASECSKYDDPTTCPVSNGFPKFCNCLPFGGGCACLCPPESESYDGECYPKPGEIGAPCNYTGSCSLLPNTQCHPVTELCTCKPDYYPADDAKSCLATPTHLGDSCSTAANCDALEGTVCAGDSNRCECAEGLLPNGNRTMCSRKAGKVGDICSDLNPCNDIAASDCVSSGEGETSCQCREKYVPSQPHEERCVPTKIGLRCWEGGASCENIRGASCFGRGNESICLCVRNCGVPTTDLTGCETL</sequence>